<dbReference type="InterPro" id="IPR032135">
    <property type="entry name" value="DUF4817"/>
</dbReference>
<keyword evidence="3" id="KW-1185">Reference proteome</keyword>
<comment type="caution">
    <text evidence="2">The sequence shown here is derived from an EMBL/GenBank/DDBJ whole genome shotgun (WGS) entry which is preliminary data.</text>
</comment>
<organism evidence="2 3">
    <name type="scientific">Araneus ventricosus</name>
    <name type="common">Orbweaver spider</name>
    <name type="synonym">Epeira ventricosa</name>
    <dbReference type="NCBI Taxonomy" id="182803"/>
    <lineage>
        <taxon>Eukaryota</taxon>
        <taxon>Metazoa</taxon>
        <taxon>Ecdysozoa</taxon>
        <taxon>Arthropoda</taxon>
        <taxon>Chelicerata</taxon>
        <taxon>Arachnida</taxon>
        <taxon>Araneae</taxon>
        <taxon>Araneomorphae</taxon>
        <taxon>Entelegynae</taxon>
        <taxon>Araneoidea</taxon>
        <taxon>Araneidae</taxon>
        <taxon>Araneus</taxon>
    </lineage>
</organism>
<dbReference type="AlphaFoldDB" id="A0A4Y2KQ54"/>
<feature type="domain" description="DUF4817" evidence="1">
    <location>
        <begin position="39"/>
        <end position="76"/>
    </location>
</feature>
<dbReference type="PANTHER" id="PTHR47326">
    <property type="entry name" value="TRANSPOSABLE ELEMENT TC3 TRANSPOSASE-LIKE PROTEIN"/>
    <property type="match status" value="1"/>
</dbReference>
<dbReference type="Proteomes" id="UP000499080">
    <property type="component" value="Unassembled WGS sequence"/>
</dbReference>
<evidence type="ECO:0000259" key="1">
    <source>
        <dbReference type="Pfam" id="PF16087"/>
    </source>
</evidence>
<accession>A0A4Y2KQ54</accession>
<reference evidence="2 3" key="1">
    <citation type="journal article" date="2019" name="Sci. Rep.">
        <title>Orb-weaving spider Araneus ventricosus genome elucidates the spidroin gene catalogue.</title>
        <authorList>
            <person name="Kono N."/>
            <person name="Nakamura H."/>
            <person name="Ohtoshi R."/>
            <person name="Moran D.A.P."/>
            <person name="Shinohara A."/>
            <person name="Yoshida Y."/>
            <person name="Fujiwara M."/>
            <person name="Mori M."/>
            <person name="Tomita M."/>
            <person name="Arakawa K."/>
        </authorList>
    </citation>
    <scope>NUCLEOTIDE SEQUENCE [LARGE SCALE GENOMIC DNA]</scope>
</reference>
<evidence type="ECO:0000313" key="3">
    <source>
        <dbReference type="Proteomes" id="UP000499080"/>
    </source>
</evidence>
<proteinExistence type="predicted"/>
<name>A0A4Y2KQ54_ARAVE</name>
<gene>
    <name evidence="2" type="ORF">AVEN_270319_1</name>
</gene>
<dbReference type="PANTHER" id="PTHR47326:SF1">
    <property type="entry name" value="HTH PSQ-TYPE DOMAIN-CONTAINING PROTEIN"/>
    <property type="match status" value="1"/>
</dbReference>
<sequence>MRMDCNTCSPETTTIRRIFLLGCYVKAECYGKIWHERVIEMLLIYGECGRKAKSAARLYRERFPGGWHPSRRTILREKGLREKGCVTNRPRVRRHRNVGRKVQPEDMLAYSLAHPQSSTKMISENCGLSKCRVWTILNKSGVHPYLSTPVQGLLPKHTERRYTWCNFVMIKTYKKRKTKK</sequence>
<protein>
    <recommendedName>
        <fullName evidence="1">DUF4817 domain-containing protein</fullName>
    </recommendedName>
</protein>
<dbReference type="Pfam" id="PF16087">
    <property type="entry name" value="DUF4817"/>
    <property type="match status" value="1"/>
</dbReference>
<evidence type="ECO:0000313" key="2">
    <source>
        <dbReference type="EMBL" id="GBN04511.1"/>
    </source>
</evidence>
<dbReference type="EMBL" id="BGPR01115605">
    <property type="protein sequence ID" value="GBN04511.1"/>
    <property type="molecule type" value="Genomic_DNA"/>
</dbReference>